<dbReference type="PANTHER" id="PTHR43540:SF3">
    <property type="entry name" value="ENTEROBACTIN SYNTHASE COMPONENT B"/>
    <property type="match status" value="1"/>
</dbReference>
<dbReference type="OrthoDB" id="257098at2"/>
<accession>A0A1R1AU60</accession>
<feature type="modified residue" description="O-(pantetheine 4'-phosphoryl)serine" evidence="6">
    <location>
        <position position="272"/>
    </location>
</feature>
<comment type="catalytic activity">
    <reaction evidence="5">
        <text>isochorismate + H2O = (2S,3S)-2,3-dihydroxy-2,3-dihydrobenzoate + pyruvate</text>
        <dbReference type="Rhea" id="RHEA:11112"/>
        <dbReference type="ChEBI" id="CHEBI:15361"/>
        <dbReference type="ChEBI" id="CHEBI:15377"/>
        <dbReference type="ChEBI" id="CHEBI:29780"/>
        <dbReference type="ChEBI" id="CHEBI:58764"/>
        <dbReference type="EC" id="3.3.2.1"/>
    </reaction>
</comment>
<dbReference type="AlphaFoldDB" id="A0A1R1AU60"/>
<dbReference type="InterPro" id="IPR036380">
    <property type="entry name" value="Isochorismatase-like_sf"/>
</dbReference>
<comment type="caution">
    <text evidence="8">The sequence shown here is derived from an EMBL/GenBank/DDBJ whole genome shotgun (WGS) entry which is preliminary data.</text>
</comment>
<dbReference type="SUPFAM" id="SSF47336">
    <property type="entry name" value="ACP-like"/>
    <property type="match status" value="1"/>
</dbReference>
<dbReference type="PRINTS" id="PR01398">
    <property type="entry name" value="ISCHRISMTASE"/>
</dbReference>
<evidence type="ECO:0000256" key="4">
    <source>
        <dbReference type="ARBA" id="ARBA00022801"/>
    </source>
</evidence>
<dbReference type="InterPro" id="IPR009081">
    <property type="entry name" value="PP-bd_ACP"/>
</dbReference>
<evidence type="ECO:0000313" key="8">
    <source>
        <dbReference type="EMBL" id="OME88939.1"/>
    </source>
</evidence>
<dbReference type="STRING" id="1401.BK123_28700"/>
<evidence type="ECO:0000256" key="6">
    <source>
        <dbReference type="PIRSR" id="PIRSR001111-50"/>
    </source>
</evidence>
<comment type="similarity">
    <text evidence="2">Belongs to the isochorismatase family.</text>
</comment>
<dbReference type="SUPFAM" id="SSF52499">
    <property type="entry name" value="Isochorismatase-like hydrolases"/>
    <property type="match status" value="1"/>
</dbReference>
<dbReference type="EMBL" id="MRTF01000012">
    <property type="protein sequence ID" value="OME88939.1"/>
    <property type="molecule type" value="Genomic_DNA"/>
</dbReference>
<dbReference type="Gene3D" id="3.40.50.850">
    <property type="entry name" value="Isochorismatase-like"/>
    <property type="match status" value="1"/>
</dbReference>
<sequence>MALPKILPYPMPGEADLPKNKVAWTADHNRAVLLIHDMQQYFIDAFTPDQSPVVELIAHIQNLRSCCDELGIPVIYSAQPGGQAPEQRGLLQDFWGSGINDGPYQKRFVDEVAPTERDLLLTKWRYSAFQKTNLHEMMREQGRDQLMICGIYAHIGCLLTATEAFMKDIQPFFIADALADFSEEKHRLALTYAAERCAVTLTTERLVASLTQGQHTVSEHSVAPSGEGESSADALPLLTLQTLRENVADLLQEQSSNIGEDDHLIEYWGLDSIRIMSLAERLRRGGIDISFVELAERPTLAGWWELLSDKLCLSRPNYDYYTV</sequence>
<comment type="pathway">
    <text evidence="1">Siderophore biosynthesis.</text>
</comment>
<dbReference type="PANTHER" id="PTHR43540">
    <property type="entry name" value="PEROXYUREIDOACRYLATE/UREIDOACRYLATE AMIDOHYDROLASE-RELATED"/>
    <property type="match status" value="1"/>
</dbReference>
<dbReference type="PROSITE" id="PS50075">
    <property type="entry name" value="CARRIER"/>
    <property type="match status" value="1"/>
</dbReference>
<evidence type="ECO:0000256" key="1">
    <source>
        <dbReference type="ARBA" id="ARBA00004924"/>
    </source>
</evidence>
<protein>
    <recommendedName>
        <fullName evidence="3">isochorismatase</fullName>
        <ecNumber evidence="3">3.3.2.1</ecNumber>
    </recommendedName>
</protein>
<dbReference type="InterPro" id="IPR000868">
    <property type="entry name" value="Isochorismatase-like_dom"/>
</dbReference>
<dbReference type="PIRSF" id="PIRSF001111">
    <property type="entry name" value="Isochorismatase"/>
    <property type="match status" value="1"/>
</dbReference>
<evidence type="ECO:0000259" key="7">
    <source>
        <dbReference type="PROSITE" id="PS50075"/>
    </source>
</evidence>
<keyword evidence="6" id="KW-0596">Phosphopantetheine</keyword>
<keyword evidence="4" id="KW-0378">Hydrolase</keyword>
<evidence type="ECO:0000256" key="2">
    <source>
        <dbReference type="ARBA" id="ARBA00006336"/>
    </source>
</evidence>
<evidence type="ECO:0000313" key="9">
    <source>
        <dbReference type="Proteomes" id="UP000187074"/>
    </source>
</evidence>
<dbReference type="EC" id="3.3.2.1" evidence="3"/>
<proteinExistence type="inferred from homology"/>
<dbReference type="Pfam" id="PF00550">
    <property type="entry name" value="PP-binding"/>
    <property type="match status" value="1"/>
</dbReference>
<dbReference type="InterPro" id="IPR050272">
    <property type="entry name" value="Isochorismatase-like_hydrls"/>
</dbReference>
<dbReference type="GO" id="GO:0008908">
    <property type="term" value="F:isochorismatase activity"/>
    <property type="evidence" value="ECO:0007669"/>
    <property type="project" value="UniProtKB-EC"/>
</dbReference>
<dbReference type="RefSeq" id="WP_076325762.1">
    <property type="nucleotide sequence ID" value="NZ_MRTF01000012.1"/>
</dbReference>
<reference evidence="8 9" key="1">
    <citation type="submission" date="2016-11" db="EMBL/GenBank/DDBJ databases">
        <title>Paenibacillus species isolates.</title>
        <authorList>
            <person name="Beno S.M."/>
        </authorList>
    </citation>
    <scope>NUCLEOTIDE SEQUENCE [LARGE SCALE GENOMIC DNA]</scope>
    <source>
        <strain evidence="8 9">FSL F4-0100</strain>
    </source>
</reference>
<gene>
    <name evidence="8" type="ORF">BK123_28700</name>
</gene>
<dbReference type="Proteomes" id="UP000187074">
    <property type="component" value="Unassembled WGS sequence"/>
</dbReference>
<dbReference type="Pfam" id="PF00857">
    <property type="entry name" value="Isochorismatase"/>
    <property type="match status" value="1"/>
</dbReference>
<dbReference type="Gene3D" id="1.10.1200.10">
    <property type="entry name" value="ACP-like"/>
    <property type="match status" value="1"/>
</dbReference>
<evidence type="ECO:0000256" key="5">
    <source>
        <dbReference type="ARBA" id="ARBA00048590"/>
    </source>
</evidence>
<keyword evidence="6" id="KW-0597">Phosphoprotein</keyword>
<dbReference type="InterPro" id="IPR016291">
    <property type="entry name" value="Isochorismatase"/>
</dbReference>
<evidence type="ECO:0000256" key="3">
    <source>
        <dbReference type="ARBA" id="ARBA00012100"/>
    </source>
</evidence>
<feature type="domain" description="Carrier" evidence="7">
    <location>
        <begin position="234"/>
        <end position="311"/>
    </location>
</feature>
<dbReference type="InterPro" id="IPR036736">
    <property type="entry name" value="ACP-like_sf"/>
</dbReference>
<organism evidence="8 9">
    <name type="scientific">Paenibacillus lautus</name>
    <name type="common">Bacillus lautus</name>
    <dbReference type="NCBI Taxonomy" id="1401"/>
    <lineage>
        <taxon>Bacteria</taxon>
        <taxon>Bacillati</taxon>
        <taxon>Bacillota</taxon>
        <taxon>Bacilli</taxon>
        <taxon>Bacillales</taxon>
        <taxon>Paenibacillaceae</taxon>
        <taxon>Paenibacillus</taxon>
    </lineage>
</organism>
<comment type="cofactor">
    <cofactor evidence="6">
        <name>pantetheine 4'-phosphate</name>
        <dbReference type="ChEBI" id="CHEBI:47942"/>
    </cofactor>
    <text evidence="6">Binds 1 phosphopantetheine covalently.</text>
</comment>
<name>A0A1R1AU60_PAELA</name>